<dbReference type="PANTHER" id="PTHR24198:SF165">
    <property type="entry name" value="ANKYRIN REPEAT-CONTAINING PROTEIN-RELATED"/>
    <property type="match status" value="1"/>
</dbReference>
<dbReference type="PROSITE" id="PS50297">
    <property type="entry name" value="ANK_REP_REGION"/>
    <property type="match status" value="1"/>
</dbReference>
<keyword evidence="2 3" id="KW-0040">ANK repeat</keyword>
<keyword evidence="1" id="KW-0677">Repeat</keyword>
<evidence type="ECO:0000313" key="6">
    <source>
        <dbReference type="Proteomes" id="UP001470230"/>
    </source>
</evidence>
<feature type="region of interest" description="Disordered" evidence="4">
    <location>
        <begin position="683"/>
        <end position="707"/>
    </location>
</feature>
<accession>A0ABR2IJT7</accession>
<comment type="caution">
    <text evidence="5">The sequence shown here is derived from an EMBL/GenBank/DDBJ whole genome shotgun (WGS) entry which is preliminary data.</text>
</comment>
<organism evidence="5 6">
    <name type="scientific">Tritrichomonas musculus</name>
    <dbReference type="NCBI Taxonomy" id="1915356"/>
    <lineage>
        <taxon>Eukaryota</taxon>
        <taxon>Metamonada</taxon>
        <taxon>Parabasalia</taxon>
        <taxon>Tritrichomonadida</taxon>
        <taxon>Tritrichomonadidae</taxon>
        <taxon>Tritrichomonas</taxon>
    </lineage>
</organism>
<evidence type="ECO:0000256" key="2">
    <source>
        <dbReference type="ARBA" id="ARBA00023043"/>
    </source>
</evidence>
<dbReference type="SUPFAM" id="SSF48403">
    <property type="entry name" value="Ankyrin repeat"/>
    <property type="match status" value="1"/>
</dbReference>
<protein>
    <recommendedName>
        <fullName evidence="7">DUF3447 domain-containing protein</fullName>
    </recommendedName>
</protein>
<feature type="region of interest" description="Disordered" evidence="4">
    <location>
        <begin position="236"/>
        <end position="256"/>
    </location>
</feature>
<sequence>MRRSNSREQLNLMLSSALEIHDKLLELNDSNIDSTITFLNYSTPFLKDKLLLRKVLFMVNNLMSCRPLKFQTFYSLLSNATIMKPISKFFTSDELFSIFEMNKPVLALLFDNKLVSIQQLDKNLDYYVDNQDHFFFFHREIKASSIRRYEHSLNSNPEFYEFVNEKSKNLSEHQIYRKSGANESIIAQVIRKDDVEGLVKTIKTQQKRQQNSKRFSIDIDLSHYNIEFNCNAQDGSGYSSPKSVKKSGTQSEIEPLAEEEEDNYCNYIYYSFDMEVPHSIYEVTQFDIMFGTYPTLIEYAAFLGSVKVFKYLLKKLHVTCQEDVSLKSIRPRKNSYSKSNMSQGSFSMGLEYPEETSTDPYSKLMRFAVAGGCKEIIELLYEKGFRFDVRCLNTAIEFHQIKIAEYIHNTEQIHFDFYSLSKAVISYNIRALIDVLKESNNIKLVSRFNNWDVLQIAAQAGQLETIRFLVEERKMDINRQNSLGNTCLQLACENGFADIVEYLLHLTKKTLNPPSNNQNNRDQNENESNIVVSKITNKVYINDNLKENETDENPNNNNANTDDINTYNTTNNDDDEFIVDVNIEIDEKGNALQYAVRNAHLKVVKLLCEHKGIELNSRNANAETPLFVACKHNFVEIAQYLCSLPGVDINARADNFMTPLLIASKYGLLKIVKILCGKNKTSKLTSKPVPSKKGASLGSNENDDDDDDSNFTCPSSTYCCADLNVRGEKRMTPLLIAVKSNCPTVVEFLVNLEGVDANATNKYGENALHIAASSNDGLKILQILLKTGKFDVNARSKLNGETMLHVAAKNGAEEVFNFLLSSAVDLSLDTVAKDATGQTAQEVMQEYKRKKSKNSK</sequence>
<evidence type="ECO:0000256" key="3">
    <source>
        <dbReference type="PROSITE-ProRule" id="PRU00023"/>
    </source>
</evidence>
<dbReference type="InterPro" id="IPR036770">
    <property type="entry name" value="Ankyrin_rpt-contain_sf"/>
</dbReference>
<reference evidence="5 6" key="1">
    <citation type="submission" date="2024-04" db="EMBL/GenBank/DDBJ databases">
        <title>Tritrichomonas musculus Genome.</title>
        <authorList>
            <person name="Alves-Ferreira E."/>
            <person name="Grigg M."/>
            <person name="Lorenzi H."/>
            <person name="Galac M."/>
        </authorList>
    </citation>
    <scope>NUCLEOTIDE SEQUENCE [LARGE SCALE GENOMIC DNA]</scope>
    <source>
        <strain evidence="5 6">EAF2021</strain>
    </source>
</reference>
<evidence type="ECO:0000256" key="4">
    <source>
        <dbReference type="SAM" id="MobiDB-lite"/>
    </source>
</evidence>
<dbReference type="EMBL" id="JAPFFF010000017">
    <property type="protein sequence ID" value="KAK8863887.1"/>
    <property type="molecule type" value="Genomic_DNA"/>
</dbReference>
<feature type="region of interest" description="Disordered" evidence="4">
    <location>
        <begin position="546"/>
        <end position="569"/>
    </location>
</feature>
<gene>
    <name evidence="5" type="ORF">M9Y10_011578</name>
</gene>
<dbReference type="Proteomes" id="UP001470230">
    <property type="component" value="Unassembled WGS sequence"/>
</dbReference>
<dbReference type="PANTHER" id="PTHR24198">
    <property type="entry name" value="ANKYRIN REPEAT AND PROTEIN KINASE DOMAIN-CONTAINING PROTEIN"/>
    <property type="match status" value="1"/>
</dbReference>
<dbReference type="PROSITE" id="PS50088">
    <property type="entry name" value="ANK_REPEAT"/>
    <property type="match status" value="1"/>
</dbReference>
<name>A0ABR2IJT7_9EUKA</name>
<evidence type="ECO:0008006" key="7">
    <source>
        <dbReference type="Google" id="ProtNLM"/>
    </source>
</evidence>
<dbReference type="SMART" id="SM00248">
    <property type="entry name" value="ANK"/>
    <property type="match status" value="9"/>
</dbReference>
<dbReference type="InterPro" id="IPR002110">
    <property type="entry name" value="Ankyrin_rpt"/>
</dbReference>
<feature type="repeat" description="ANK" evidence="3">
    <location>
        <begin position="799"/>
        <end position="831"/>
    </location>
</feature>
<feature type="compositionally biased region" description="Polar residues" evidence="4">
    <location>
        <begin position="236"/>
        <end position="252"/>
    </location>
</feature>
<dbReference type="Gene3D" id="1.25.40.20">
    <property type="entry name" value="Ankyrin repeat-containing domain"/>
    <property type="match status" value="3"/>
</dbReference>
<feature type="compositionally biased region" description="Low complexity" evidence="4">
    <location>
        <begin position="553"/>
        <end position="569"/>
    </location>
</feature>
<keyword evidence="6" id="KW-1185">Reference proteome</keyword>
<proteinExistence type="predicted"/>
<evidence type="ECO:0000256" key="1">
    <source>
        <dbReference type="ARBA" id="ARBA00022737"/>
    </source>
</evidence>
<evidence type="ECO:0000313" key="5">
    <source>
        <dbReference type="EMBL" id="KAK8863887.1"/>
    </source>
</evidence>
<dbReference type="Pfam" id="PF12796">
    <property type="entry name" value="Ank_2"/>
    <property type="match status" value="3"/>
</dbReference>